<evidence type="ECO:0000256" key="10">
    <source>
        <dbReference type="SAM" id="SignalP"/>
    </source>
</evidence>
<keyword evidence="4 9" id="KW-0812">Transmembrane</keyword>
<proteinExistence type="inferred from homology"/>
<dbReference type="Pfam" id="PF21203">
    <property type="entry name" value="ECM10"/>
    <property type="match status" value="1"/>
</dbReference>
<dbReference type="GO" id="GO:0072546">
    <property type="term" value="C:EMC complex"/>
    <property type="evidence" value="ECO:0007669"/>
    <property type="project" value="TreeGrafter"/>
</dbReference>
<evidence type="ECO:0000313" key="11">
    <source>
        <dbReference type="EMBL" id="KAJ3665039.1"/>
    </source>
</evidence>
<feature type="signal peptide" evidence="10">
    <location>
        <begin position="1"/>
        <end position="20"/>
    </location>
</feature>
<protein>
    <recommendedName>
        <fullName evidence="3">ER membrane protein complex subunit 10</fullName>
    </recommendedName>
</protein>
<organism evidence="11 12">
    <name type="scientific">Zophobas morio</name>
    <dbReference type="NCBI Taxonomy" id="2755281"/>
    <lineage>
        <taxon>Eukaryota</taxon>
        <taxon>Metazoa</taxon>
        <taxon>Ecdysozoa</taxon>
        <taxon>Arthropoda</taxon>
        <taxon>Hexapoda</taxon>
        <taxon>Insecta</taxon>
        <taxon>Pterygota</taxon>
        <taxon>Neoptera</taxon>
        <taxon>Endopterygota</taxon>
        <taxon>Coleoptera</taxon>
        <taxon>Polyphaga</taxon>
        <taxon>Cucujiformia</taxon>
        <taxon>Tenebrionidae</taxon>
        <taxon>Zophobas</taxon>
    </lineage>
</organism>
<comment type="subcellular location">
    <subcellularLocation>
        <location evidence="1">Endoplasmic reticulum membrane</location>
        <topology evidence="1">Single-pass type I membrane protein</topology>
    </subcellularLocation>
</comment>
<evidence type="ECO:0000256" key="9">
    <source>
        <dbReference type="SAM" id="Phobius"/>
    </source>
</evidence>
<dbReference type="AlphaFoldDB" id="A0AA38J6A2"/>
<reference evidence="11" key="1">
    <citation type="journal article" date="2023" name="G3 (Bethesda)">
        <title>Whole genome assemblies of Zophobas morio and Tenebrio molitor.</title>
        <authorList>
            <person name="Kaur S."/>
            <person name="Stinson S.A."/>
            <person name="diCenzo G.C."/>
        </authorList>
    </citation>
    <scope>NUCLEOTIDE SEQUENCE</scope>
    <source>
        <strain evidence="11">QUZm001</strain>
    </source>
</reference>
<dbReference type="PANTHER" id="PTHR21397:SF4">
    <property type="entry name" value="ER MEMBRANE PROTEIN COMPLEX SUBUNIT 10"/>
    <property type="match status" value="1"/>
</dbReference>
<evidence type="ECO:0000256" key="2">
    <source>
        <dbReference type="ARBA" id="ARBA00007695"/>
    </source>
</evidence>
<evidence type="ECO:0000313" key="12">
    <source>
        <dbReference type="Proteomes" id="UP001168821"/>
    </source>
</evidence>
<evidence type="ECO:0000256" key="7">
    <source>
        <dbReference type="ARBA" id="ARBA00022989"/>
    </source>
</evidence>
<feature type="transmembrane region" description="Helical" evidence="9">
    <location>
        <begin position="202"/>
        <end position="219"/>
    </location>
</feature>
<evidence type="ECO:0000256" key="3">
    <source>
        <dbReference type="ARBA" id="ARBA00020105"/>
    </source>
</evidence>
<keyword evidence="5 10" id="KW-0732">Signal</keyword>
<sequence>MIHMLTWFSTTFILINFCRGSNLEHDGWVNIKLEHCLLPSDSPIFTDRGNITIQSLRLGQAIVNQNSLTQEERVQLKEMAATNQFYQIRSTVVSNDGTENVFLSTIKACMLAEAQLDDRLSVSLDYTGRVIGITLLIASKSTCEGAVVPLSKLKEFTTSVYVRHPEVGPVPDTASYIQKMEREREAKERGEVKDNRSILAKYWMYIVPVVILLMVSSMANPEAAANGGGASR</sequence>
<evidence type="ECO:0000256" key="1">
    <source>
        <dbReference type="ARBA" id="ARBA00004115"/>
    </source>
</evidence>
<evidence type="ECO:0000256" key="8">
    <source>
        <dbReference type="ARBA" id="ARBA00023136"/>
    </source>
</evidence>
<accession>A0AA38J6A2</accession>
<comment type="similarity">
    <text evidence="2">Belongs to the EMC10 family.</text>
</comment>
<dbReference type="Proteomes" id="UP001168821">
    <property type="component" value="Unassembled WGS sequence"/>
</dbReference>
<dbReference type="EMBL" id="JALNTZ010000001">
    <property type="protein sequence ID" value="KAJ3665039.1"/>
    <property type="molecule type" value="Genomic_DNA"/>
</dbReference>
<gene>
    <name evidence="11" type="ORF">Zmor_000555</name>
</gene>
<evidence type="ECO:0000256" key="6">
    <source>
        <dbReference type="ARBA" id="ARBA00022824"/>
    </source>
</evidence>
<keyword evidence="12" id="KW-1185">Reference proteome</keyword>
<dbReference type="CDD" id="cd22209">
    <property type="entry name" value="EMC10"/>
    <property type="match status" value="1"/>
</dbReference>
<evidence type="ECO:0000256" key="5">
    <source>
        <dbReference type="ARBA" id="ARBA00022729"/>
    </source>
</evidence>
<name>A0AA38J6A2_9CUCU</name>
<evidence type="ECO:0000256" key="4">
    <source>
        <dbReference type="ARBA" id="ARBA00022692"/>
    </source>
</evidence>
<feature type="chain" id="PRO_5041419874" description="ER membrane protein complex subunit 10" evidence="10">
    <location>
        <begin position="21"/>
        <end position="232"/>
    </location>
</feature>
<dbReference type="PANTHER" id="PTHR21397">
    <property type="entry name" value="CHROMATIN COMPLEXES SUBUNIT BAP18-RELATED"/>
    <property type="match status" value="1"/>
</dbReference>
<comment type="caution">
    <text evidence="11">The sequence shown here is derived from an EMBL/GenBank/DDBJ whole genome shotgun (WGS) entry which is preliminary data.</text>
</comment>
<keyword evidence="8 9" id="KW-0472">Membrane</keyword>
<keyword evidence="6" id="KW-0256">Endoplasmic reticulum</keyword>
<keyword evidence="7 9" id="KW-1133">Transmembrane helix</keyword>